<feature type="compositionally biased region" description="Basic residues" evidence="1">
    <location>
        <begin position="269"/>
        <end position="278"/>
    </location>
</feature>
<dbReference type="AlphaFoldDB" id="A0A9Q0NER7"/>
<accession>A0A9Q0NER7</accession>
<feature type="region of interest" description="Disordered" evidence="1">
    <location>
        <begin position="254"/>
        <end position="278"/>
    </location>
</feature>
<evidence type="ECO:0000313" key="2">
    <source>
        <dbReference type="EMBL" id="KAJ6648276.1"/>
    </source>
</evidence>
<dbReference type="Proteomes" id="UP001151699">
    <property type="component" value="Chromosome A"/>
</dbReference>
<feature type="non-terminal residue" evidence="2">
    <location>
        <position position="1"/>
    </location>
</feature>
<organism evidence="2 3">
    <name type="scientific">Pseudolycoriella hygida</name>
    <dbReference type="NCBI Taxonomy" id="35572"/>
    <lineage>
        <taxon>Eukaryota</taxon>
        <taxon>Metazoa</taxon>
        <taxon>Ecdysozoa</taxon>
        <taxon>Arthropoda</taxon>
        <taxon>Hexapoda</taxon>
        <taxon>Insecta</taxon>
        <taxon>Pterygota</taxon>
        <taxon>Neoptera</taxon>
        <taxon>Endopterygota</taxon>
        <taxon>Diptera</taxon>
        <taxon>Nematocera</taxon>
        <taxon>Sciaroidea</taxon>
        <taxon>Sciaridae</taxon>
        <taxon>Pseudolycoriella</taxon>
    </lineage>
</organism>
<evidence type="ECO:0000256" key="1">
    <source>
        <dbReference type="SAM" id="MobiDB-lite"/>
    </source>
</evidence>
<gene>
    <name evidence="2" type="ORF">Bhyg_03504</name>
</gene>
<feature type="non-terminal residue" evidence="2">
    <location>
        <position position="278"/>
    </location>
</feature>
<evidence type="ECO:0000313" key="3">
    <source>
        <dbReference type="Proteomes" id="UP001151699"/>
    </source>
</evidence>
<reference evidence="2" key="1">
    <citation type="submission" date="2022-07" db="EMBL/GenBank/DDBJ databases">
        <authorList>
            <person name="Trinca V."/>
            <person name="Uliana J.V.C."/>
            <person name="Torres T.T."/>
            <person name="Ward R.J."/>
            <person name="Monesi N."/>
        </authorList>
    </citation>
    <scope>NUCLEOTIDE SEQUENCE</scope>
    <source>
        <strain evidence="2">HSMRA1968</strain>
        <tissue evidence="2">Whole embryos</tissue>
    </source>
</reference>
<sequence>LIQVIVSSCQAYYPPPRGNVKNNVQSLAPNGDIVETDRDDIFKKLSDGITNWLTSQGKFVEILKGSLMFFITCKVKSSTASSEESFKLKCPVSSCSYEKMFPMVYQAYARSTKNKKDTDTAKLCPPRWFFASLKNHFLKHHLDSQSNRTETPELSAMTTDASSSMTIEPIVIQSDSIESETIESETIESETIESETIEPETIESEIIEPETIESDQTSSIVIATVNIVPQITAAGLAESEANATATFSSEIATATQQISKDKRPAANTRKFKPRRVRN</sequence>
<dbReference type="EMBL" id="WJQU01000001">
    <property type="protein sequence ID" value="KAJ6648276.1"/>
    <property type="molecule type" value="Genomic_DNA"/>
</dbReference>
<keyword evidence="3" id="KW-1185">Reference proteome</keyword>
<proteinExistence type="predicted"/>
<comment type="caution">
    <text evidence="2">The sequence shown here is derived from an EMBL/GenBank/DDBJ whole genome shotgun (WGS) entry which is preliminary data.</text>
</comment>
<protein>
    <submittedName>
        <fullName evidence="2">Uncharacterized protein</fullName>
    </submittedName>
</protein>
<name>A0A9Q0NER7_9DIPT</name>